<dbReference type="PROSITE" id="PS00211">
    <property type="entry name" value="ABC_TRANSPORTER_1"/>
    <property type="match status" value="1"/>
</dbReference>
<dbReference type="Gene3D" id="3.40.50.300">
    <property type="entry name" value="P-loop containing nucleotide triphosphate hydrolases"/>
    <property type="match status" value="1"/>
</dbReference>
<dbReference type="InterPro" id="IPR003593">
    <property type="entry name" value="AAA+_ATPase"/>
</dbReference>
<name>A0A917KIF1_9BACL</name>
<dbReference type="CDD" id="cd03254">
    <property type="entry name" value="ABCC_Glucan_exporter_like"/>
    <property type="match status" value="1"/>
</dbReference>
<dbReference type="SUPFAM" id="SSF52540">
    <property type="entry name" value="P-loop containing nucleoside triphosphate hydrolases"/>
    <property type="match status" value="1"/>
</dbReference>
<feature type="transmembrane region" description="Helical" evidence="9">
    <location>
        <begin position="196"/>
        <end position="214"/>
    </location>
</feature>
<sequence>MAEARNVNSLQPNPFQMVGLQPGPMRGPVVKARAKDGRTTIVRLWAYLRQRRAHLWLVVVSTAVATFLTLYVPYLLGRTVDTAIAFRNPQQLTAMCLLLMAVYLISVAATFVQQYVAVSVSQQTVKEMRRDLFAKLLRLPLSVIDQRSHGDLMSRVTNDIANVSNTLNQTVTQFLASIMSLAGCLAMMIWQSLWMTLVTITVIPVTAFIAQRVAKFTRRCFAEQQRELGQVNGFVAEMVSGEKIVQLFHQEQRVTEQFRERNDRLRRVCVRAQSISGSMGPVMNMMRNLSFAVIAFAGGVFAYHHVITVGVIVSFLNYASQFSQPVNQLANQYNLVQAAIAGAERVFEIMDQPSESDGQEHDTIVPGHLRGEVVFDHVSFSYEPDCLVLKDVSLHAKPGETIALVGPTGAGKTTMVSLLTRFYDADQGAIYIDGIDIRRFDKEALRRQLGIVLQEAYLFSGTIRENIRFGRLDATDEEVEAAARLANADHFIRRLPDGYDTYIRPEGTNLSHGQRQLVTIARAILANPSILILDEATSSVDTRTELQIQEALWRLMRGRTSFVIAHRLGTIRRAHQILVIDGGRVVERGTHEALLAQQGVYYRLYQAQWARFA</sequence>
<dbReference type="GO" id="GO:0005524">
    <property type="term" value="F:ATP binding"/>
    <property type="evidence" value="ECO:0007669"/>
    <property type="project" value="UniProtKB-KW"/>
</dbReference>
<reference evidence="12" key="1">
    <citation type="journal article" date="2014" name="Int. J. Syst. Evol. Microbiol.">
        <title>Complete genome sequence of Corynebacterium casei LMG S-19264T (=DSM 44701T), isolated from a smear-ripened cheese.</title>
        <authorList>
            <consortium name="US DOE Joint Genome Institute (JGI-PGF)"/>
            <person name="Walter F."/>
            <person name="Albersmeier A."/>
            <person name="Kalinowski J."/>
            <person name="Ruckert C."/>
        </authorList>
    </citation>
    <scope>NUCLEOTIDE SEQUENCE</scope>
    <source>
        <strain evidence="12">JCM 18487</strain>
    </source>
</reference>
<evidence type="ECO:0000313" key="13">
    <source>
        <dbReference type="Proteomes" id="UP000637695"/>
    </source>
</evidence>
<evidence type="ECO:0000256" key="7">
    <source>
        <dbReference type="ARBA" id="ARBA00022989"/>
    </source>
</evidence>
<evidence type="ECO:0000256" key="9">
    <source>
        <dbReference type="SAM" id="Phobius"/>
    </source>
</evidence>
<dbReference type="GO" id="GO:0016887">
    <property type="term" value="F:ATP hydrolysis activity"/>
    <property type="evidence" value="ECO:0007669"/>
    <property type="project" value="InterPro"/>
</dbReference>
<dbReference type="GO" id="GO:0005886">
    <property type="term" value="C:plasma membrane"/>
    <property type="evidence" value="ECO:0007669"/>
    <property type="project" value="UniProtKB-SubCell"/>
</dbReference>
<dbReference type="InterPro" id="IPR039421">
    <property type="entry name" value="Type_1_exporter"/>
</dbReference>
<reference evidence="12" key="2">
    <citation type="submission" date="2020-09" db="EMBL/GenBank/DDBJ databases">
        <authorList>
            <person name="Sun Q."/>
            <person name="Ohkuma M."/>
        </authorList>
    </citation>
    <scope>NUCLEOTIDE SEQUENCE</scope>
    <source>
        <strain evidence="12">JCM 18487</strain>
    </source>
</reference>
<protein>
    <submittedName>
        <fullName evidence="12">Multidrug ABC transporter ATP-binding protein</fullName>
    </submittedName>
</protein>
<dbReference type="FunFam" id="3.40.50.300:FF:000287">
    <property type="entry name" value="Multidrug ABC transporter ATP-binding protein"/>
    <property type="match status" value="1"/>
</dbReference>
<evidence type="ECO:0000259" key="11">
    <source>
        <dbReference type="PROSITE" id="PS50929"/>
    </source>
</evidence>
<dbReference type="CDD" id="cd18547">
    <property type="entry name" value="ABC_6TM_Tm288_like"/>
    <property type="match status" value="1"/>
</dbReference>
<dbReference type="AlphaFoldDB" id="A0A917KIF1"/>
<evidence type="ECO:0000256" key="3">
    <source>
        <dbReference type="ARBA" id="ARBA00022475"/>
    </source>
</evidence>
<accession>A0A917KIF1</accession>
<dbReference type="PANTHER" id="PTHR43394">
    <property type="entry name" value="ATP-DEPENDENT PERMEASE MDL1, MITOCHONDRIAL"/>
    <property type="match status" value="1"/>
</dbReference>
<organism evidence="12 13">
    <name type="scientific">Alicyclobacillus cellulosilyticus</name>
    <dbReference type="NCBI Taxonomy" id="1003997"/>
    <lineage>
        <taxon>Bacteria</taxon>
        <taxon>Bacillati</taxon>
        <taxon>Bacillota</taxon>
        <taxon>Bacilli</taxon>
        <taxon>Bacillales</taxon>
        <taxon>Alicyclobacillaceae</taxon>
        <taxon>Alicyclobacillus</taxon>
    </lineage>
</organism>
<dbReference type="PROSITE" id="PS50893">
    <property type="entry name" value="ABC_TRANSPORTER_2"/>
    <property type="match status" value="1"/>
</dbReference>
<keyword evidence="13" id="KW-1185">Reference proteome</keyword>
<dbReference type="Pfam" id="PF00005">
    <property type="entry name" value="ABC_tran"/>
    <property type="match status" value="1"/>
</dbReference>
<dbReference type="InterPro" id="IPR017871">
    <property type="entry name" value="ABC_transporter-like_CS"/>
</dbReference>
<proteinExistence type="predicted"/>
<evidence type="ECO:0000256" key="8">
    <source>
        <dbReference type="ARBA" id="ARBA00023136"/>
    </source>
</evidence>
<feature type="transmembrane region" description="Helical" evidence="9">
    <location>
        <begin position="92"/>
        <end position="112"/>
    </location>
</feature>
<keyword evidence="6 12" id="KW-0067">ATP-binding</keyword>
<comment type="subcellular location">
    <subcellularLocation>
        <location evidence="1">Cell membrane</location>
        <topology evidence="1">Multi-pass membrane protein</topology>
    </subcellularLocation>
</comment>
<evidence type="ECO:0000256" key="1">
    <source>
        <dbReference type="ARBA" id="ARBA00004651"/>
    </source>
</evidence>
<evidence type="ECO:0000313" key="12">
    <source>
        <dbReference type="EMBL" id="GGJ12573.1"/>
    </source>
</evidence>
<comment type="caution">
    <text evidence="12">The sequence shown here is derived from an EMBL/GenBank/DDBJ whole genome shotgun (WGS) entry which is preliminary data.</text>
</comment>
<keyword evidence="4 9" id="KW-0812">Transmembrane</keyword>
<keyword evidence="3" id="KW-1003">Cell membrane</keyword>
<keyword evidence="8 9" id="KW-0472">Membrane</keyword>
<keyword evidence="7 9" id="KW-1133">Transmembrane helix</keyword>
<feature type="transmembrane region" description="Helical" evidence="9">
    <location>
        <begin position="53"/>
        <end position="72"/>
    </location>
</feature>
<dbReference type="InterPro" id="IPR027417">
    <property type="entry name" value="P-loop_NTPase"/>
</dbReference>
<dbReference type="PROSITE" id="PS50929">
    <property type="entry name" value="ABC_TM1F"/>
    <property type="match status" value="1"/>
</dbReference>
<evidence type="ECO:0000256" key="4">
    <source>
        <dbReference type="ARBA" id="ARBA00022692"/>
    </source>
</evidence>
<dbReference type="InterPro" id="IPR003439">
    <property type="entry name" value="ABC_transporter-like_ATP-bd"/>
</dbReference>
<dbReference type="Proteomes" id="UP000637695">
    <property type="component" value="Unassembled WGS sequence"/>
</dbReference>
<feature type="transmembrane region" description="Helical" evidence="9">
    <location>
        <begin position="289"/>
        <end position="316"/>
    </location>
</feature>
<dbReference type="Gene3D" id="1.20.1560.10">
    <property type="entry name" value="ABC transporter type 1, transmembrane domain"/>
    <property type="match status" value="1"/>
</dbReference>
<gene>
    <name evidence="12" type="ORF">GCM10010885_22440</name>
</gene>
<evidence type="ECO:0000259" key="10">
    <source>
        <dbReference type="PROSITE" id="PS50893"/>
    </source>
</evidence>
<dbReference type="SMART" id="SM00382">
    <property type="entry name" value="AAA"/>
    <property type="match status" value="1"/>
</dbReference>
<dbReference type="PANTHER" id="PTHR43394:SF1">
    <property type="entry name" value="ATP-BINDING CASSETTE SUB-FAMILY B MEMBER 10, MITOCHONDRIAL"/>
    <property type="match status" value="1"/>
</dbReference>
<keyword evidence="2" id="KW-0813">Transport</keyword>
<dbReference type="InterPro" id="IPR011527">
    <property type="entry name" value="ABC1_TM_dom"/>
</dbReference>
<dbReference type="EMBL" id="BMOY01000046">
    <property type="protein sequence ID" value="GGJ12573.1"/>
    <property type="molecule type" value="Genomic_DNA"/>
</dbReference>
<dbReference type="Pfam" id="PF00664">
    <property type="entry name" value="ABC_membrane"/>
    <property type="match status" value="1"/>
</dbReference>
<dbReference type="SUPFAM" id="SSF90123">
    <property type="entry name" value="ABC transporter transmembrane region"/>
    <property type="match status" value="1"/>
</dbReference>
<evidence type="ECO:0000256" key="2">
    <source>
        <dbReference type="ARBA" id="ARBA00022448"/>
    </source>
</evidence>
<dbReference type="InterPro" id="IPR036640">
    <property type="entry name" value="ABC1_TM_sf"/>
</dbReference>
<feature type="domain" description="ABC transporter" evidence="10">
    <location>
        <begin position="373"/>
        <end position="607"/>
    </location>
</feature>
<feature type="domain" description="ABC transmembrane type-1" evidence="11">
    <location>
        <begin position="56"/>
        <end position="338"/>
    </location>
</feature>
<dbReference type="RefSeq" id="WP_229776852.1">
    <property type="nucleotide sequence ID" value="NZ_BMOY01000046.1"/>
</dbReference>
<keyword evidence="5" id="KW-0547">Nucleotide-binding</keyword>
<dbReference type="GO" id="GO:0015421">
    <property type="term" value="F:ABC-type oligopeptide transporter activity"/>
    <property type="evidence" value="ECO:0007669"/>
    <property type="project" value="TreeGrafter"/>
</dbReference>
<feature type="transmembrane region" description="Helical" evidence="9">
    <location>
        <begin position="171"/>
        <end position="190"/>
    </location>
</feature>
<dbReference type="FunFam" id="1.20.1560.10:FF:000011">
    <property type="entry name" value="Multidrug ABC transporter ATP-binding protein"/>
    <property type="match status" value="1"/>
</dbReference>
<evidence type="ECO:0000256" key="5">
    <source>
        <dbReference type="ARBA" id="ARBA00022741"/>
    </source>
</evidence>
<evidence type="ECO:0000256" key="6">
    <source>
        <dbReference type="ARBA" id="ARBA00022840"/>
    </source>
</evidence>